<name>C0QES3_DESAH</name>
<keyword evidence="3" id="KW-1003">Cell membrane</keyword>
<organism evidence="8 9">
    <name type="scientific">Desulforapulum autotrophicum (strain ATCC 43914 / DSM 3382 / VKM B-1955 / HRM2)</name>
    <name type="common">Desulfobacterium autotrophicum</name>
    <dbReference type="NCBI Taxonomy" id="177437"/>
    <lineage>
        <taxon>Bacteria</taxon>
        <taxon>Pseudomonadati</taxon>
        <taxon>Thermodesulfobacteriota</taxon>
        <taxon>Desulfobacteria</taxon>
        <taxon>Desulfobacterales</taxon>
        <taxon>Desulfobacteraceae</taxon>
        <taxon>Desulforapulum</taxon>
    </lineage>
</organism>
<keyword evidence="4 7" id="KW-0812">Transmembrane</keyword>
<dbReference type="RefSeq" id="WP_015904183.1">
    <property type="nucleotide sequence ID" value="NC_012108.1"/>
</dbReference>
<comment type="subcellular location">
    <subcellularLocation>
        <location evidence="1">Cell membrane</location>
        <topology evidence="1">Multi-pass membrane protein</topology>
    </subcellularLocation>
</comment>
<dbReference type="Gene3D" id="1.10.1760.20">
    <property type="match status" value="1"/>
</dbReference>
<dbReference type="NCBIfam" id="NF004905">
    <property type="entry name" value="PRK06265.1-5"/>
    <property type="match status" value="1"/>
</dbReference>
<gene>
    <name evidence="8" type="primary">cbiM</name>
    <name evidence="8" type="ordered locus">HRM2_23200</name>
</gene>
<evidence type="ECO:0000256" key="1">
    <source>
        <dbReference type="ARBA" id="ARBA00004651"/>
    </source>
</evidence>
<evidence type="ECO:0000313" key="8">
    <source>
        <dbReference type="EMBL" id="ACN15415.1"/>
    </source>
</evidence>
<dbReference type="eggNOG" id="COG0310">
    <property type="taxonomic scope" value="Bacteria"/>
</dbReference>
<dbReference type="Pfam" id="PF01891">
    <property type="entry name" value="CbiM"/>
    <property type="match status" value="1"/>
</dbReference>
<dbReference type="HOGENOM" id="CLU_052508_1_0_7"/>
<dbReference type="EMBL" id="CP001087">
    <property type="protein sequence ID" value="ACN15415.1"/>
    <property type="molecule type" value="Genomic_DNA"/>
</dbReference>
<feature type="transmembrane region" description="Helical" evidence="7">
    <location>
        <begin position="166"/>
        <end position="192"/>
    </location>
</feature>
<evidence type="ECO:0000256" key="3">
    <source>
        <dbReference type="ARBA" id="ARBA00022475"/>
    </source>
</evidence>
<evidence type="ECO:0000256" key="2">
    <source>
        <dbReference type="ARBA" id="ARBA00022448"/>
    </source>
</evidence>
<accession>C0QES3</accession>
<feature type="transmembrane region" description="Helical" evidence="7">
    <location>
        <begin position="97"/>
        <end position="118"/>
    </location>
</feature>
<evidence type="ECO:0000256" key="7">
    <source>
        <dbReference type="SAM" id="Phobius"/>
    </source>
</evidence>
<feature type="transmembrane region" description="Helical" evidence="7">
    <location>
        <begin position="63"/>
        <end position="91"/>
    </location>
</feature>
<keyword evidence="6 7" id="KW-0472">Membrane</keyword>
<dbReference type="KEGG" id="dat:HRM2_23200"/>
<keyword evidence="2" id="KW-0813">Transport</keyword>
<sequence>MHISEGVLSGQLLIAGGVLAFAGTAVGLKKIDYDKIVHVAILASAFFVASLIHVNLGPSSVHLILNGVVGLLLGWAAFPAIVVALFLQAVFFQYGGITALGCNAVIMATPAIVCYYLFSPFLNRGKRTVIVASFLAGAGSVLLSCLLLGLALYFTEKSFFEVSLLIITANLPVMIIEGVITGFIVTFLQRVYPEILPQKRRVT</sequence>
<proteinExistence type="predicted"/>
<reference evidence="8 9" key="1">
    <citation type="journal article" date="2009" name="Environ. Microbiol.">
        <title>Genome sequence of Desulfobacterium autotrophicum HRM2, a marine sulfate reducer oxidizing organic carbon completely to carbon dioxide.</title>
        <authorList>
            <person name="Strittmatter A.W."/>
            <person name="Liesegang H."/>
            <person name="Rabus R."/>
            <person name="Decker I."/>
            <person name="Amann J."/>
            <person name="Andres S."/>
            <person name="Henne A."/>
            <person name="Fricke W.F."/>
            <person name="Martinez-Arias R."/>
            <person name="Bartels D."/>
            <person name="Goesmann A."/>
            <person name="Krause L."/>
            <person name="Puehler A."/>
            <person name="Klenk H.P."/>
            <person name="Richter M."/>
            <person name="Schuler M."/>
            <person name="Gloeckner F.O."/>
            <person name="Meyerdierks A."/>
            <person name="Gottschalk G."/>
            <person name="Amann R."/>
        </authorList>
    </citation>
    <scope>NUCLEOTIDE SEQUENCE [LARGE SCALE GENOMIC DNA]</scope>
    <source>
        <strain evidence="9">ATCC 43914 / DSM 3382 / HRM2</strain>
    </source>
</reference>
<keyword evidence="5 7" id="KW-1133">Transmembrane helix</keyword>
<evidence type="ECO:0000256" key="4">
    <source>
        <dbReference type="ARBA" id="ARBA00022692"/>
    </source>
</evidence>
<feature type="transmembrane region" description="Helical" evidence="7">
    <location>
        <begin position="130"/>
        <end position="154"/>
    </location>
</feature>
<feature type="transmembrane region" description="Helical" evidence="7">
    <location>
        <begin position="36"/>
        <end position="56"/>
    </location>
</feature>
<dbReference type="OrthoDB" id="9792317at2"/>
<dbReference type="InterPro" id="IPR002751">
    <property type="entry name" value="CbiM/NikMN"/>
</dbReference>
<dbReference type="GO" id="GO:0005886">
    <property type="term" value="C:plasma membrane"/>
    <property type="evidence" value="ECO:0007669"/>
    <property type="project" value="UniProtKB-SubCell"/>
</dbReference>
<dbReference type="STRING" id="177437.HRM2_23200"/>
<dbReference type="NCBIfam" id="NF004904">
    <property type="entry name" value="PRK06265.1-4"/>
    <property type="match status" value="1"/>
</dbReference>
<evidence type="ECO:0000256" key="5">
    <source>
        <dbReference type="ARBA" id="ARBA00022989"/>
    </source>
</evidence>
<dbReference type="Proteomes" id="UP000000442">
    <property type="component" value="Chromosome"/>
</dbReference>
<dbReference type="GO" id="GO:0000041">
    <property type="term" value="P:transition metal ion transport"/>
    <property type="evidence" value="ECO:0007669"/>
    <property type="project" value="InterPro"/>
</dbReference>
<protein>
    <submittedName>
        <fullName evidence="8">CbiM</fullName>
    </submittedName>
</protein>
<dbReference type="PANTHER" id="PTHR34229">
    <property type="entry name" value="METAL TRANSPORT PROTEIN HI_1621-RELATED"/>
    <property type="match status" value="1"/>
</dbReference>
<keyword evidence="9" id="KW-1185">Reference proteome</keyword>
<dbReference type="NCBIfam" id="NF004909">
    <property type="entry name" value="PRK06265.2-5"/>
    <property type="match status" value="1"/>
</dbReference>
<evidence type="ECO:0000256" key="6">
    <source>
        <dbReference type="ARBA" id="ARBA00023136"/>
    </source>
</evidence>
<dbReference type="PANTHER" id="PTHR34229:SF1">
    <property type="entry name" value="METAL TRANSPORT PROTEIN HI_1621-RELATED"/>
    <property type="match status" value="1"/>
</dbReference>
<dbReference type="AlphaFoldDB" id="C0QES3"/>
<evidence type="ECO:0000313" key="9">
    <source>
        <dbReference type="Proteomes" id="UP000000442"/>
    </source>
</evidence>